<proteinExistence type="predicted"/>
<protein>
    <submittedName>
        <fullName evidence="2">Uncharacterized protein</fullName>
    </submittedName>
</protein>
<comment type="caution">
    <text evidence="2">The sequence shown here is derived from an EMBL/GenBank/DDBJ whole genome shotgun (WGS) entry which is preliminary data.</text>
</comment>
<evidence type="ECO:0000256" key="1">
    <source>
        <dbReference type="SAM" id="MobiDB-lite"/>
    </source>
</evidence>
<evidence type="ECO:0000313" key="2">
    <source>
        <dbReference type="EMBL" id="KAA0704009.1"/>
    </source>
</evidence>
<dbReference type="EMBL" id="SOYY01000023">
    <property type="protein sequence ID" value="KAA0704009.1"/>
    <property type="molecule type" value="Genomic_DNA"/>
</dbReference>
<dbReference type="Proteomes" id="UP000324632">
    <property type="component" value="Chromosome 23"/>
</dbReference>
<sequence>MAVNTHTHTVTRFSYGHAHTNTPPSGTHHPSTGLWIYPLPKPALTVMSNVLIRQDESCIQPSGVNNENYFAEIAEQMCHFNENPQLGSALLSPLADEIIIPVADPSFGSVKRKGVKERDSFNDVCRVAANLNLLSGSSYDLCSVNENCTLCCNGFFWPFWKLHLSANSKISHKAELEFSIASGNSPSISADDPLSLLRTSSVYSSSVILTVCSFGVDGIWQGHNGESARVYRLFVGRWPDVALKRPNKIIVGDETMASAVTLARVVLTNVLQACTLPSVESHFPDVVLSWHFAYEAHVCRVDERKYPEVFIVISNMVMEARVCNKEEVQSVCSVGLSVIILSDIVLKLQINMSGYTAGKQADLYILPNPILSTKRMVVKRDRIFPLGARPKLSSAPPAAAAASVRGEKAVQCLKAQSALVKVRINTISPHSPDVRLILTDLPPRAEGAWRDLSVAVLWIVDNRPKGKKRSAKENARKKRAGIRTGVESTRSQTGEDLLIDVKCGIVVSVVFMLSGGKLAALFATRSTLNFRATNLNHLLTPKRKHALKNKPQLQTMSCAVGC</sequence>
<dbReference type="AlphaFoldDB" id="A0A5A9N4U1"/>
<keyword evidence="3" id="KW-1185">Reference proteome</keyword>
<evidence type="ECO:0000313" key="3">
    <source>
        <dbReference type="Proteomes" id="UP000324632"/>
    </source>
</evidence>
<gene>
    <name evidence="2" type="ORF">E1301_Tti000347</name>
</gene>
<name>A0A5A9N4U1_9TELE</name>
<feature type="region of interest" description="Disordered" evidence="1">
    <location>
        <begin position="467"/>
        <end position="487"/>
    </location>
</feature>
<reference evidence="2 3" key="1">
    <citation type="journal article" date="2019" name="Mol. Ecol. Resour.">
        <title>Chromosome-level genome assembly of Triplophysa tibetana, a fish adapted to the harsh high-altitude environment of the Tibetan Plateau.</title>
        <authorList>
            <person name="Yang X."/>
            <person name="Liu H."/>
            <person name="Ma Z."/>
            <person name="Zou Y."/>
            <person name="Zou M."/>
            <person name="Mao Y."/>
            <person name="Li X."/>
            <person name="Wang H."/>
            <person name="Chen T."/>
            <person name="Wang W."/>
            <person name="Yang R."/>
        </authorList>
    </citation>
    <scope>NUCLEOTIDE SEQUENCE [LARGE SCALE GENOMIC DNA]</scope>
    <source>
        <strain evidence="2">TTIB1903HZAU</strain>
        <tissue evidence="2">Muscle</tissue>
    </source>
</reference>
<feature type="compositionally biased region" description="Basic residues" evidence="1">
    <location>
        <begin position="467"/>
        <end position="481"/>
    </location>
</feature>
<accession>A0A5A9N4U1</accession>
<organism evidence="2 3">
    <name type="scientific">Triplophysa tibetana</name>
    <dbReference type="NCBI Taxonomy" id="1572043"/>
    <lineage>
        <taxon>Eukaryota</taxon>
        <taxon>Metazoa</taxon>
        <taxon>Chordata</taxon>
        <taxon>Craniata</taxon>
        <taxon>Vertebrata</taxon>
        <taxon>Euteleostomi</taxon>
        <taxon>Actinopterygii</taxon>
        <taxon>Neopterygii</taxon>
        <taxon>Teleostei</taxon>
        <taxon>Ostariophysi</taxon>
        <taxon>Cypriniformes</taxon>
        <taxon>Nemacheilidae</taxon>
        <taxon>Triplophysa</taxon>
    </lineage>
</organism>